<evidence type="ECO:0000313" key="4">
    <source>
        <dbReference type="EMBL" id="KRK40491.1"/>
    </source>
</evidence>
<dbReference type="RefSeq" id="WP_057903575.1">
    <property type="nucleotide sequence ID" value="NZ_AZDA01000013.1"/>
</dbReference>
<keyword evidence="1" id="KW-0808">Transferase</keyword>
<organism evidence="4 5">
    <name type="scientific">Loigolactobacillus bifermentans DSM 20003</name>
    <dbReference type="NCBI Taxonomy" id="1423726"/>
    <lineage>
        <taxon>Bacteria</taxon>
        <taxon>Bacillati</taxon>
        <taxon>Bacillota</taxon>
        <taxon>Bacilli</taxon>
        <taxon>Lactobacillales</taxon>
        <taxon>Lactobacillaceae</taxon>
        <taxon>Loigolactobacillus</taxon>
    </lineage>
</organism>
<dbReference type="PROSITE" id="PS51186">
    <property type="entry name" value="GNAT"/>
    <property type="match status" value="1"/>
</dbReference>
<feature type="domain" description="N-acetyltransferase" evidence="3">
    <location>
        <begin position="1"/>
        <end position="161"/>
    </location>
</feature>
<dbReference type="STRING" id="1423726.FC07_GL000502"/>
<dbReference type="GO" id="GO:0008080">
    <property type="term" value="F:N-acetyltransferase activity"/>
    <property type="evidence" value="ECO:0007669"/>
    <property type="project" value="UniProtKB-ARBA"/>
</dbReference>
<dbReference type="Pfam" id="PF00583">
    <property type="entry name" value="Acetyltransf_1"/>
    <property type="match status" value="1"/>
</dbReference>
<dbReference type="InterPro" id="IPR051635">
    <property type="entry name" value="SNAT-like"/>
</dbReference>
<dbReference type="EMBL" id="AZDA01000013">
    <property type="protein sequence ID" value="KRK40491.1"/>
    <property type="molecule type" value="Genomic_DNA"/>
</dbReference>
<protein>
    <recommendedName>
        <fullName evidence="3">N-acetyltransferase domain-containing protein</fullName>
    </recommendedName>
</protein>
<evidence type="ECO:0000256" key="1">
    <source>
        <dbReference type="ARBA" id="ARBA00022679"/>
    </source>
</evidence>
<name>A0A0R1H1N6_9LACO</name>
<proteinExistence type="predicted"/>
<accession>A0A0R1H1N6</accession>
<dbReference type="PANTHER" id="PTHR10908:SF0">
    <property type="entry name" value="SEROTONIN N-ACETYLTRANSFERASE"/>
    <property type="match status" value="1"/>
</dbReference>
<dbReference type="PANTHER" id="PTHR10908">
    <property type="entry name" value="SEROTONIN N-ACETYLTRANSFERASE"/>
    <property type="match status" value="1"/>
</dbReference>
<dbReference type="CDD" id="cd04301">
    <property type="entry name" value="NAT_SF"/>
    <property type="match status" value="1"/>
</dbReference>
<dbReference type="InterPro" id="IPR016181">
    <property type="entry name" value="Acyl_CoA_acyltransferase"/>
</dbReference>
<keyword evidence="2" id="KW-0012">Acyltransferase</keyword>
<sequence length="164" mass="17929">MFIRHVKNTDLPELLAIEQAGFTPEQAATEAAFRNRITTIPDTFLIAEIRDQVAGFINGPVIETEFLSDDLFTKTQPNLPAGGFQSVLGLAVAPDHQHQGVATALLNALAQQAQTAQRKTVTLTCEKRLIPFYEAAGFHNEGISASDHGDTIWYNMVQLLNPIA</sequence>
<comment type="caution">
    <text evidence="4">The sequence shown here is derived from an EMBL/GenBank/DDBJ whole genome shotgun (WGS) entry which is preliminary data.</text>
</comment>
<evidence type="ECO:0000256" key="2">
    <source>
        <dbReference type="ARBA" id="ARBA00023315"/>
    </source>
</evidence>
<dbReference type="InterPro" id="IPR000182">
    <property type="entry name" value="GNAT_dom"/>
</dbReference>
<reference evidence="4 5" key="1">
    <citation type="journal article" date="2015" name="Genome Announc.">
        <title>Expanding the biotechnology potential of lactobacilli through comparative genomics of 213 strains and associated genera.</title>
        <authorList>
            <person name="Sun Z."/>
            <person name="Harris H.M."/>
            <person name="McCann A."/>
            <person name="Guo C."/>
            <person name="Argimon S."/>
            <person name="Zhang W."/>
            <person name="Yang X."/>
            <person name="Jeffery I.B."/>
            <person name="Cooney J.C."/>
            <person name="Kagawa T.F."/>
            <person name="Liu W."/>
            <person name="Song Y."/>
            <person name="Salvetti E."/>
            <person name="Wrobel A."/>
            <person name="Rasinkangas P."/>
            <person name="Parkhill J."/>
            <person name="Rea M.C."/>
            <person name="O'Sullivan O."/>
            <person name="Ritari J."/>
            <person name="Douillard F.P."/>
            <person name="Paul Ross R."/>
            <person name="Yang R."/>
            <person name="Briner A.E."/>
            <person name="Felis G.E."/>
            <person name="de Vos W.M."/>
            <person name="Barrangou R."/>
            <person name="Klaenhammer T.R."/>
            <person name="Caufield P.W."/>
            <person name="Cui Y."/>
            <person name="Zhang H."/>
            <person name="O'Toole P.W."/>
        </authorList>
    </citation>
    <scope>NUCLEOTIDE SEQUENCE [LARGE SCALE GENOMIC DNA]</scope>
    <source>
        <strain evidence="4 5">DSM 20003</strain>
    </source>
</reference>
<dbReference type="PATRIC" id="fig|1423726.3.peg.518"/>
<dbReference type="SUPFAM" id="SSF55729">
    <property type="entry name" value="Acyl-CoA N-acyltransferases (Nat)"/>
    <property type="match status" value="1"/>
</dbReference>
<dbReference type="Proteomes" id="UP000051461">
    <property type="component" value="Unassembled WGS sequence"/>
</dbReference>
<dbReference type="OrthoDB" id="9800962at2"/>
<dbReference type="AlphaFoldDB" id="A0A0R1H1N6"/>
<dbReference type="Gene3D" id="3.40.630.30">
    <property type="match status" value="1"/>
</dbReference>
<evidence type="ECO:0000313" key="5">
    <source>
        <dbReference type="Proteomes" id="UP000051461"/>
    </source>
</evidence>
<keyword evidence="5" id="KW-1185">Reference proteome</keyword>
<gene>
    <name evidence="4" type="ORF">FC07_GL000502</name>
</gene>
<evidence type="ECO:0000259" key="3">
    <source>
        <dbReference type="PROSITE" id="PS51186"/>
    </source>
</evidence>